<keyword evidence="9 10" id="KW-0413">Isomerase</keyword>
<evidence type="ECO:0000256" key="4">
    <source>
        <dbReference type="ARBA" id="ARBA00012572"/>
    </source>
</evidence>
<comment type="pathway">
    <text evidence="2 10">Amino-acid biosynthesis; L-tryptophan biosynthesis; L-tryptophan from chorismate: step 3/5.</text>
</comment>
<accession>A0A0L6ZAH5</accession>
<dbReference type="PANTHER" id="PTHR42894">
    <property type="entry name" value="N-(5'-PHOSPHORIBOSYL)ANTHRANILATE ISOMERASE"/>
    <property type="match status" value="1"/>
</dbReference>
<proteinExistence type="inferred from homology"/>
<dbReference type="STRING" id="36844.SAMN04488501_11213"/>
<dbReference type="PANTHER" id="PTHR42894:SF1">
    <property type="entry name" value="N-(5'-PHOSPHORIBOSYL)ANTHRANILATE ISOMERASE"/>
    <property type="match status" value="1"/>
</dbReference>
<dbReference type="Proteomes" id="UP000037043">
    <property type="component" value="Unassembled WGS sequence"/>
</dbReference>
<evidence type="ECO:0000256" key="5">
    <source>
        <dbReference type="ARBA" id="ARBA00022272"/>
    </source>
</evidence>
<evidence type="ECO:0000256" key="6">
    <source>
        <dbReference type="ARBA" id="ARBA00022605"/>
    </source>
</evidence>
<dbReference type="CDD" id="cd00405">
    <property type="entry name" value="PRAI"/>
    <property type="match status" value="1"/>
</dbReference>
<comment type="similarity">
    <text evidence="3 10">Belongs to the TrpF family.</text>
</comment>
<dbReference type="HAMAP" id="MF_00135">
    <property type="entry name" value="PRAI"/>
    <property type="match status" value="1"/>
</dbReference>
<evidence type="ECO:0000256" key="8">
    <source>
        <dbReference type="ARBA" id="ARBA00023141"/>
    </source>
</evidence>
<dbReference type="InterPro" id="IPR011060">
    <property type="entry name" value="RibuloseP-bd_barrel"/>
</dbReference>
<evidence type="ECO:0000256" key="10">
    <source>
        <dbReference type="HAMAP-Rule" id="MF_00135"/>
    </source>
</evidence>
<evidence type="ECO:0000313" key="12">
    <source>
        <dbReference type="EMBL" id="KOA19975.1"/>
    </source>
</evidence>
<organism evidence="12 13">
    <name type="scientific">Clostridium homopropionicum DSM 5847</name>
    <dbReference type="NCBI Taxonomy" id="1121318"/>
    <lineage>
        <taxon>Bacteria</taxon>
        <taxon>Bacillati</taxon>
        <taxon>Bacillota</taxon>
        <taxon>Clostridia</taxon>
        <taxon>Eubacteriales</taxon>
        <taxon>Clostridiaceae</taxon>
        <taxon>Clostridium</taxon>
    </lineage>
</organism>
<keyword evidence="7 10" id="KW-0822">Tryptophan biosynthesis</keyword>
<evidence type="ECO:0000256" key="3">
    <source>
        <dbReference type="ARBA" id="ARBA00007571"/>
    </source>
</evidence>
<dbReference type="InterPro" id="IPR013785">
    <property type="entry name" value="Aldolase_TIM"/>
</dbReference>
<evidence type="ECO:0000256" key="2">
    <source>
        <dbReference type="ARBA" id="ARBA00004664"/>
    </source>
</evidence>
<evidence type="ECO:0000259" key="11">
    <source>
        <dbReference type="Pfam" id="PF00697"/>
    </source>
</evidence>
<comment type="caution">
    <text evidence="12">The sequence shown here is derived from an EMBL/GenBank/DDBJ whole genome shotgun (WGS) entry which is preliminary data.</text>
</comment>
<evidence type="ECO:0000256" key="1">
    <source>
        <dbReference type="ARBA" id="ARBA00001164"/>
    </source>
</evidence>
<keyword evidence="6 10" id="KW-0028">Amino-acid biosynthesis</keyword>
<dbReference type="InterPro" id="IPR001240">
    <property type="entry name" value="PRAI_dom"/>
</dbReference>
<dbReference type="EMBL" id="LHUR01000021">
    <property type="protein sequence ID" value="KOA19975.1"/>
    <property type="molecule type" value="Genomic_DNA"/>
</dbReference>
<dbReference type="EC" id="5.3.1.24" evidence="4 10"/>
<comment type="catalytic activity">
    <reaction evidence="1 10">
        <text>N-(5-phospho-beta-D-ribosyl)anthranilate = 1-(2-carboxyphenylamino)-1-deoxy-D-ribulose 5-phosphate</text>
        <dbReference type="Rhea" id="RHEA:21540"/>
        <dbReference type="ChEBI" id="CHEBI:18277"/>
        <dbReference type="ChEBI" id="CHEBI:58613"/>
        <dbReference type="EC" id="5.3.1.24"/>
    </reaction>
</comment>
<dbReference type="AlphaFoldDB" id="A0A0L6ZAH5"/>
<dbReference type="SUPFAM" id="SSF51366">
    <property type="entry name" value="Ribulose-phoshate binding barrel"/>
    <property type="match status" value="1"/>
</dbReference>
<evidence type="ECO:0000256" key="7">
    <source>
        <dbReference type="ARBA" id="ARBA00022822"/>
    </source>
</evidence>
<dbReference type="FunFam" id="3.20.20.70:FF:000075">
    <property type="entry name" value="Tryptophan biosynthesis protein TRP1"/>
    <property type="match status" value="1"/>
</dbReference>
<feature type="domain" description="N-(5'phosphoribosyl) anthranilate isomerase (PRAI)" evidence="11">
    <location>
        <begin position="5"/>
        <end position="194"/>
    </location>
</feature>
<gene>
    <name evidence="10 12" type="primary">trpF</name>
    <name evidence="12" type="ORF">CLHOM_15400</name>
</gene>
<dbReference type="Gene3D" id="3.20.20.70">
    <property type="entry name" value="Aldolase class I"/>
    <property type="match status" value="1"/>
</dbReference>
<dbReference type="RefSeq" id="WP_052221104.1">
    <property type="nucleotide sequence ID" value="NZ_LHUR01000021.1"/>
</dbReference>
<reference evidence="13" key="1">
    <citation type="submission" date="2015-08" db="EMBL/GenBank/DDBJ databases">
        <title>Genome sequence of the strict anaerobe Clostridium homopropionicum LuHBu1 (DSM 5847T).</title>
        <authorList>
            <person name="Poehlein A."/>
            <person name="Beck M."/>
            <person name="Schiel-Bengelsdorf B."/>
            <person name="Bengelsdorf F.R."/>
            <person name="Daniel R."/>
            <person name="Duerre P."/>
        </authorList>
    </citation>
    <scope>NUCLEOTIDE SEQUENCE [LARGE SCALE GENOMIC DNA]</scope>
    <source>
        <strain evidence="13">DSM 5847</strain>
    </source>
</reference>
<protein>
    <recommendedName>
        <fullName evidence="5 10">N-(5'-phosphoribosyl)anthranilate isomerase</fullName>
        <shortName evidence="10">PRAI</shortName>
        <ecNumber evidence="4 10">5.3.1.24</ecNumber>
    </recommendedName>
</protein>
<dbReference type="Pfam" id="PF00697">
    <property type="entry name" value="PRAI"/>
    <property type="match status" value="1"/>
</dbReference>
<dbReference type="PATRIC" id="fig|1121318.3.peg.1549"/>
<evidence type="ECO:0000256" key="9">
    <source>
        <dbReference type="ARBA" id="ARBA00023235"/>
    </source>
</evidence>
<keyword evidence="8 10" id="KW-0057">Aromatic amino acid biosynthesis</keyword>
<keyword evidence="13" id="KW-1185">Reference proteome</keyword>
<sequence length="198" mass="21945">MKTKVKICGLRSVRDIEIVNKYSVDYVGFVFAESKRKVSIHVAKAMIEALRKDIKAVGVFVNTLPEEINKITDYCKLDIVQLHGNETLEDCEKIKAPIWKSISVKSKADVAKIELYKNAQGILLDGLKPGSGECFKWDLAKGISDKYFTILAGGLTHGNVSKAIQEVKPQVVDVSSGVETDSIKDEEKIRGFVSKVKE</sequence>
<dbReference type="InterPro" id="IPR044643">
    <property type="entry name" value="TrpF_fam"/>
</dbReference>
<evidence type="ECO:0000313" key="13">
    <source>
        <dbReference type="Proteomes" id="UP000037043"/>
    </source>
</evidence>
<dbReference type="UniPathway" id="UPA00035">
    <property type="reaction ID" value="UER00042"/>
</dbReference>
<dbReference type="GO" id="GO:0004640">
    <property type="term" value="F:phosphoribosylanthranilate isomerase activity"/>
    <property type="evidence" value="ECO:0007669"/>
    <property type="project" value="UniProtKB-UniRule"/>
</dbReference>
<name>A0A0L6ZAH5_9CLOT</name>
<dbReference type="GO" id="GO:0000162">
    <property type="term" value="P:L-tryptophan biosynthetic process"/>
    <property type="evidence" value="ECO:0007669"/>
    <property type="project" value="UniProtKB-UniRule"/>
</dbReference>